<evidence type="ECO:0000313" key="3">
    <source>
        <dbReference type="Proteomes" id="UP000295578"/>
    </source>
</evidence>
<dbReference type="PROSITE" id="PS50995">
    <property type="entry name" value="HTH_MARR_2"/>
    <property type="match status" value="1"/>
</dbReference>
<dbReference type="RefSeq" id="WP_132200205.1">
    <property type="nucleotide sequence ID" value="NZ_SMKY01000140.1"/>
</dbReference>
<dbReference type="GO" id="GO:0006950">
    <property type="term" value="P:response to stress"/>
    <property type="evidence" value="ECO:0007669"/>
    <property type="project" value="TreeGrafter"/>
</dbReference>
<name>A0A4R5AVA2_9ACTN</name>
<dbReference type="AlphaFoldDB" id="A0A4R5AVA2"/>
<dbReference type="PRINTS" id="PR00598">
    <property type="entry name" value="HTHMARR"/>
</dbReference>
<dbReference type="EMBL" id="SMKY01000140">
    <property type="protein sequence ID" value="TDD76703.1"/>
    <property type="molecule type" value="Genomic_DNA"/>
</dbReference>
<dbReference type="Pfam" id="PF01047">
    <property type="entry name" value="MarR"/>
    <property type="match status" value="1"/>
</dbReference>
<dbReference type="GO" id="GO:0003700">
    <property type="term" value="F:DNA-binding transcription factor activity"/>
    <property type="evidence" value="ECO:0007669"/>
    <property type="project" value="InterPro"/>
</dbReference>
<dbReference type="InterPro" id="IPR039422">
    <property type="entry name" value="MarR/SlyA-like"/>
</dbReference>
<dbReference type="OrthoDB" id="5295456at2"/>
<proteinExistence type="predicted"/>
<gene>
    <name evidence="2" type="ORF">E1293_26540</name>
</gene>
<accession>A0A4R5AVA2</accession>
<dbReference type="InterPro" id="IPR036388">
    <property type="entry name" value="WH-like_DNA-bd_sf"/>
</dbReference>
<keyword evidence="3" id="KW-1185">Reference proteome</keyword>
<protein>
    <submittedName>
        <fullName evidence="2">MarR family transcriptional regulator</fullName>
    </submittedName>
</protein>
<evidence type="ECO:0000259" key="1">
    <source>
        <dbReference type="PROSITE" id="PS50995"/>
    </source>
</evidence>
<reference evidence="2 3" key="1">
    <citation type="submission" date="2019-03" db="EMBL/GenBank/DDBJ databases">
        <title>Draft genome sequences of novel Actinobacteria.</title>
        <authorList>
            <person name="Sahin N."/>
            <person name="Ay H."/>
            <person name="Saygin H."/>
        </authorList>
    </citation>
    <scope>NUCLEOTIDE SEQUENCE [LARGE SCALE GENOMIC DNA]</scope>
    <source>
        <strain evidence="2 3">DSM 45941</strain>
    </source>
</reference>
<organism evidence="2 3">
    <name type="scientific">Actinomadura darangshiensis</name>
    <dbReference type="NCBI Taxonomy" id="705336"/>
    <lineage>
        <taxon>Bacteria</taxon>
        <taxon>Bacillati</taxon>
        <taxon>Actinomycetota</taxon>
        <taxon>Actinomycetes</taxon>
        <taxon>Streptosporangiales</taxon>
        <taxon>Thermomonosporaceae</taxon>
        <taxon>Actinomadura</taxon>
    </lineage>
</organism>
<feature type="domain" description="HTH marR-type" evidence="1">
    <location>
        <begin position="27"/>
        <end position="164"/>
    </location>
</feature>
<dbReference type="Proteomes" id="UP000295578">
    <property type="component" value="Unassembled WGS sequence"/>
</dbReference>
<dbReference type="PANTHER" id="PTHR33164">
    <property type="entry name" value="TRANSCRIPTIONAL REGULATOR, MARR FAMILY"/>
    <property type="match status" value="1"/>
</dbReference>
<dbReference type="PANTHER" id="PTHR33164:SF43">
    <property type="entry name" value="HTH-TYPE TRANSCRIPTIONAL REPRESSOR YETL"/>
    <property type="match status" value="1"/>
</dbReference>
<comment type="caution">
    <text evidence="2">The sequence shown here is derived from an EMBL/GenBank/DDBJ whole genome shotgun (WGS) entry which is preliminary data.</text>
</comment>
<dbReference type="Gene3D" id="1.10.10.10">
    <property type="entry name" value="Winged helix-like DNA-binding domain superfamily/Winged helix DNA-binding domain"/>
    <property type="match status" value="1"/>
</dbReference>
<sequence>MSTVTDQGVQDAQDVQGAPDAIVPDGLVHEFGALLSAASALERIAGRELERRCGIRHAVFEVLLKLSGTGCDGPRSMGGLAGELILTSGGMTRIIDRMEEAGLVRREPAPGDRRRQLVELTPAGRAKLDEALRVHAETLREHFAGPLTDDQRRVLVDALRVLRTTARKELGDLR</sequence>
<dbReference type="InterPro" id="IPR036390">
    <property type="entry name" value="WH_DNA-bd_sf"/>
</dbReference>
<dbReference type="SUPFAM" id="SSF46785">
    <property type="entry name" value="Winged helix' DNA-binding domain"/>
    <property type="match status" value="1"/>
</dbReference>
<dbReference type="SMART" id="SM00347">
    <property type="entry name" value="HTH_MARR"/>
    <property type="match status" value="1"/>
</dbReference>
<dbReference type="InterPro" id="IPR000835">
    <property type="entry name" value="HTH_MarR-typ"/>
</dbReference>
<evidence type="ECO:0000313" key="2">
    <source>
        <dbReference type="EMBL" id="TDD76703.1"/>
    </source>
</evidence>